<dbReference type="Proteomes" id="UP000609172">
    <property type="component" value="Unassembled WGS sequence"/>
</dbReference>
<evidence type="ECO:0000313" key="2">
    <source>
        <dbReference type="Proteomes" id="UP000609172"/>
    </source>
</evidence>
<dbReference type="AlphaFoldDB" id="A0A934PQ60"/>
<dbReference type="RefSeq" id="WP_200107433.1">
    <property type="nucleotide sequence ID" value="NZ_JAEHFV010000011.1"/>
</dbReference>
<keyword evidence="2" id="KW-1185">Reference proteome</keyword>
<proteinExistence type="predicted"/>
<gene>
    <name evidence="1" type="ORF">I5M07_15865</name>
</gene>
<name>A0A934PQ60_9FLAO</name>
<protein>
    <submittedName>
        <fullName evidence="1">Uncharacterized protein</fullName>
    </submittedName>
</protein>
<dbReference type="EMBL" id="JAEHFV010000011">
    <property type="protein sequence ID" value="MBK0371305.1"/>
    <property type="molecule type" value="Genomic_DNA"/>
</dbReference>
<comment type="caution">
    <text evidence="1">The sequence shown here is derived from an EMBL/GenBank/DDBJ whole genome shotgun (WGS) entry which is preliminary data.</text>
</comment>
<accession>A0A934PQ60</accession>
<reference evidence="1" key="1">
    <citation type="submission" date="2020-12" db="EMBL/GenBank/DDBJ databases">
        <title>Bacterial novel species Flavobacterium sp. SE-1-e isolated from soil.</title>
        <authorList>
            <person name="Jung H.-Y."/>
        </authorList>
    </citation>
    <scope>NUCLEOTIDE SEQUENCE</scope>
    <source>
        <strain evidence="1">SE-1-e</strain>
    </source>
</reference>
<sequence length="164" mass="19316">MTEIKKNTEVKLKSFLGTLTSEKKIFDDENYWKLIGQKGKVVDDVEINDGRVLVLFENNLDDFKVINHNPIKNSLWIKKTDLEIEMKKFSISELENWMSENGIKNTYTPGNRYETDEGLGLEIIGGLFVCYHFERGERNDIKYFKNEEEATEFLYEYLKPKINN</sequence>
<evidence type="ECO:0000313" key="1">
    <source>
        <dbReference type="EMBL" id="MBK0371305.1"/>
    </source>
</evidence>
<organism evidence="1 2">
    <name type="scientific">Flavobacterium agrisoli</name>
    <dbReference type="NCBI Taxonomy" id="2793066"/>
    <lineage>
        <taxon>Bacteria</taxon>
        <taxon>Pseudomonadati</taxon>
        <taxon>Bacteroidota</taxon>
        <taxon>Flavobacteriia</taxon>
        <taxon>Flavobacteriales</taxon>
        <taxon>Flavobacteriaceae</taxon>
        <taxon>Flavobacterium</taxon>
    </lineage>
</organism>